<feature type="domain" description="Xylanolytic transcriptional activator regulatory" evidence="3">
    <location>
        <begin position="105"/>
        <end position="328"/>
    </location>
</feature>
<organism evidence="4 5">
    <name type="scientific">Penicillium brasilianum</name>
    <dbReference type="NCBI Taxonomy" id="104259"/>
    <lineage>
        <taxon>Eukaryota</taxon>
        <taxon>Fungi</taxon>
        <taxon>Dikarya</taxon>
        <taxon>Ascomycota</taxon>
        <taxon>Pezizomycotina</taxon>
        <taxon>Eurotiomycetes</taxon>
        <taxon>Eurotiomycetidae</taxon>
        <taxon>Eurotiales</taxon>
        <taxon>Aspergillaceae</taxon>
        <taxon>Penicillium</taxon>
    </lineage>
</organism>
<evidence type="ECO:0000256" key="1">
    <source>
        <dbReference type="ARBA" id="ARBA00023242"/>
    </source>
</evidence>
<feature type="region of interest" description="Disordered" evidence="2">
    <location>
        <begin position="1"/>
        <end position="27"/>
    </location>
</feature>
<dbReference type="InterPro" id="IPR007219">
    <property type="entry name" value="XnlR_reg_dom"/>
</dbReference>
<dbReference type="EMBL" id="CDHK01000001">
    <property type="protein sequence ID" value="CEJ54391.1"/>
    <property type="molecule type" value="Genomic_DNA"/>
</dbReference>
<dbReference type="PANTHER" id="PTHR47425">
    <property type="entry name" value="FARB-RELATED"/>
    <property type="match status" value="1"/>
</dbReference>
<dbReference type="Pfam" id="PF04082">
    <property type="entry name" value="Fungal_trans"/>
    <property type="match status" value="1"/>
</dbReference>
<dbReference type="OrthoDB" id="4451586at2759"/>
<dbReference type="CDD" id="cd12148">
    <property type="entry name" value="fungal_TF_MHR"/>
    <property type="match status" value="1"/>
</dbReference>
<dbReference type="STRING" id="104259.A0A0F7TFW2"/>
<feature type="region of interest" description="Disordered" evidence="2">
    <location>
        <begin position="525"/>
        <end position="551"/>
    </location>
</feature>
<evidence type="ECO:0000313" key="5">
    <source>
        <dbReference type="Proteomes" id="UP000042958"/>
    </source>
</evidence>
<dbReference type="InterPro" id="IPR052761">
    <property type="entry name" value="Fungal_Detox/Toxin_TFs"/>
</dbReference>
<evidence type="ECO:0000259" key="3">
    <source>
        <dbReference type="Pfam" id="PF04082"/>
    </source>
</evidence>
<keyword evidence="5" id="KW-1185">Reference proteome</keyword>
<gene>
    <name evidence="4" type="ORF">PMG11_00705</name>
</gene>
<dbReference type="PANTHER" id="PTHR47425:SF2">
    <property type="entry name" value="FARB-RELATED"/>
    <property type="match status" value="1"/>
</dbReference>
<dbReference type="GO" id="GO:0003677">
    <property type="term" value="F:DNA binding"/>
    <property type="evidence" value="ECO:0007669"/>
    <property type="project" value="InterPro"/>
</dbReference>
<dbReference type="GO" id="GO:0006351">
    <property type="term" value="P:DNA-templated transcription"/>
    <property type="evidence" value="ECO:0007669"/>
    <property type="project" value="InterPro"/>
</dbReference>
<sequence>MSTPPSKQSPSIKSDNSSPSCVWSSSRVPENPPFTRFSEEDFWNTFTNLGSSVPGTPNGFGHPGLLPAFLNPLPPMMTRQTVDCLRVNGVLALPSIRLQSALLRTFVESVLPSMPIIEWQQFLTVIRNENGAHGSVSLLLYLAVMFSATTFVELEHLLEAGYTSRKEAHEAFFQRTKLLYKANYELDPLTIVQSLLLMTYRLDTADGQDSRHWIKAAITVARSIGLFQDASMTMNFSYSPKLWKRIAWACYMTDCVVSLRLRCRAAIERAEFCHPLLTEEDFEIYSLPLENQILDPECTLVRDVKAQRDLAHVCISTAKLCTCISNVLDLQGKQNTHNAVSPNSPSASPSDDYTGRICSSEMELADWANTLPPPCQACPLEPHSIDEEPTVILQRNILHMIFYTTIAVFHQSQPFPSSKSCVQLAANQISRITSELYQRNLQHRLPVVGVTAILVALIIHISEMKTPRSEERDEAVQNFQLCLDVMSSLRELYWEANTATTWALSVIQKVAFNAGSGYDCRFRERSSSSDSNMTETLGTAMPHLSIAPTDQ</sequence>
<reference evidence="5" key="1">
    <citation type="journal article" date="2015" name="Genome Announc.">
        <title>Draft genome sequence of the fungus Penicillium brasilianum MG11.</title>
        <authorList>
            <person name="Horn F."/>
            <person name="Linde J."/>
            <person name="Mattern D.J."/>
            <person name="Walther G."/>
            <person name="Guthke R."/>
            <person name="Brakhage A.A."/>
            <person name="Valiante V."/>
        </authorList>
    </citation>
    <scope>NUCLEOTIDE SEQUENCE [LARGE SCALE GENOMIC DNA]</scope>
    <source>
        <strain evidence="5">MG11</strain>
    </source>
</reference>
<proteinExistence type="predicted"/>
<evidence type="ECO:0000313" key="4">
    <source>
        <dbReference type="EMBL" id="CEJ54391.1"/>
    </source>
</evidence>
<keyword evidence="1" id="KW-0539">Nucleus</keyword>
<evidence type="ECO:0000256" key="2">
    <source>
        <dbReference type="SAM" id="MobiDB-lite"/>
    </source>
</evidence>
<feature type="compositionally biased region" description="Polar residues" evidence="2">
    <location>
        <begin position="528"/>
        <end position="537"/>
    </location>
</feature>
<dbReference type="Proteomes" id="UP000042958">
    <property type="component" value="Unassembled WGS sequence"/>
</dbReference>
<accession>A0A0F7TFW2</accession>
<protein>
    <recommendedName>
        <fullName evidence="3">Xylanolytic transcriptional activator regulatory domain-containing protein</fullName>
    </recommendedName>
</protein>
<dbReference type="GO" id="GO:0008270">
    <property type="term" value="F:zinc ion binding"/>
    <property type="evidence" value="ECO:0007669"/>
    <property type="project" value="InterPro"/>
</dbReference>
<feature type="compositionally biased region" description="Low complexity" evidence="2">
    <location>
        <begin position="1"/>
        <end position="26"/>
    </location>
</feature>
<name>A0A0F7TFW2_PENBI</name>
<dbReference type="AlphaFoldDB" id="A0A0F7TFW2"/>